<feature type="non-terminal residue" evidence="1">
    <location>
        <position position="1118"/>
    </location>
</feature>
<evidence type="ECO:0000313" key="2">
    <source>
        <dbReference type="Proteomes" id="UP001195914"/>
    </source>
</evidence>
<keyword evidence="2" id="KW-1185">Reference proteome</keyword>
<proteinExistence type="predicted"/>
<dbReference type="Proteomes" id="UP001195914">
    <property type="component" value="Unassembled WGS sequence"/>
</dbReference>
<reference evidence="1" key="2">
    <citation type="submission" date="2021-05" db="EMBL/GenBank/DDBJ databases">
        <authorList>
            <person name="Pain A."/>
        </authorList>
    </citation>
    <scope>NUCLEOTIDE SEQUENCE</scope>
    <source>
        <strain evidence="1">1802A</strain>
    </source>
</reference>
<evidence type="ECO:0000313" key="1">
    <source>
        <dbReference type="EMBL" id="KAK1937989.1"/>
    </source>
</evidence>
<comment type="caution">
    <text evidence="1">The sequence shown here is derived from an EMBL/GenBank/DDBJ whole genome shotgun (WGS) entry which is preliminary data.</text>
</comment>
<organism evidence="1 2">
    <name type="scientific">Babesia divergens</name>
    <dbReference type="NCBI Taxonomy" id="32595"/>
    <lineage>
        <taxon>Eukaryota</taxon>
        <taxon>Sar</taxon>
        <taxon>Alveolata</taxon>
        <taxon>Apicomplexa</taxon>
        <taxon>Aconoidasida</taxon>
        <taxon>Piroplasmida</taxon>
        <taxon>Babesiidae</taxon>
        <taxon>Babesia</taxon>
    </lineage>
</organism>
<accession>A0AAD9LJV1</accession>
<dbReference type="Pfam" id="PF12785">
    <property type="entry name" value="VESA1_N"/>
    <property type="match status" value="1"/>
</dbReference>
<dbReference type="InterPro" id="IPR024751">
    <property type="entry name" value="VESA1"/>
</dbReference>
<sequence length="1118" mass="124228">MVVYMCYTDVFVGQTDNINNLKNALNAELGSFNNNSNDLTQLVHGLCLFMGYPSCLCKPKKSVEESLERISKELKEELKNYECLSISISNSDLNCNSSCKSDEILCKCCVLDCISKVQNSTCQCVKAGSKNCNCSDVEPKRCCKDLLEKLKASLSLLNLKADMAEICKCTDENCCVKGVCTKGSSKCQHCDKLKTPKDYTVTGLGLLRPSPKRLAERLDKFFGDSGRKGSCTCKCNGSTPDKSCCCLACPDNHTSKQNCLKSCDAQCGTSGCSCAQPQTSQCPCKTFCEAINGIKIAAESTERTCCKGGTECHCGLDPQKCTASSSSGQKCCIEKDSKGNYKHSVKCMIRRLVLYFKDLKSDISSPSIKNFKNCCEFLCVLKTCEFLDGYLKDEKGKAKDFYNALQELRFAGPCGQELWRTLDDFIYFIRYVFYPKAKGIQTTLQDKSNGHAKKCKCTPGSCTCSSNSSCPGCAQVLEKLKDHKDVLSLMTRGYVSSYTYRFESVIDPPAKSTYASWNSLSQGEQKKAAKIFLGMLPCLYFGLKILHDRSKYGSGFAGWHDISIANDKPSSDLAKFLQAWGYDVRPLISKKGFEFSCMLENLFSSGSLNSLYEKSQNYFTSRFTSLVPSSSSGSQDPSTVRQMLLWLYGLRFQKHFSDLVEICKSLCLPFGNSFHPDDFCYYIHTCSFILPVSIISFIETSDSALSLISSSSEFSKFLYPSDSSALADMFFDYIRKVYIALDFLKFQCNLAGSQAGWQYCYFGQKCSEKFKGNSLSSTSGSSSSSSGCTSCKYSGAYLCTGKPYGTDDAHDHCAQTGQTCVGFGSNVSKGCSGSNHQSGSDPCSNPCPHPLQRFLIDDFSESKSQDYPFGLSDITPMGFSPDKLSSTARWGQDLYHVLKAFCQDGFYPLTRLVQFALCIFRNPPETLGELFAFFMKFKDSPVFSKNFVEWINGEPGFYSGEDLQDALEKLYGSHSGNSHSDLQSLFCSSGSTCGKYLYSLTENAYNNNIFIDDFLDTYLSWVCYSAEKFKEKLEKFQGKFSSCCSSGSCQKIVECPCALPFLYKNGFTFWSPNSLNDNNKKCSDFIAQLKAFVGNSTLDDLIEEIERFIWSIRLPFFF</sequence>
<name>A0AAD9LJV1_BABDI</name>
<dbReference type="AlphaFoldDB" id="A0AAD9LJV1"/>
<protein>
    <submittedName>
        <fullName evidence="1">Variant erythrocyte surface antigen-1 family protein</fullName>
    </submittedName>
</protein>
<gene>
    <name evidence="1" type="ORF">X943_003608</name>
</gene>
<reference evidence="1" key="1">
    <citation type="journal article" date="2014" name="Nucleic Acids Res.">
        <title>The evolutionary dynamics of variant antigen genes in Babesia reveal a history of genomic innovation underlying host-parasite interaction.</title>
        <authorList>
            <person name="Jackson A.P."/>
            <person name="Otto T.D."/>
            <person name="Darby A."/>
            <person name="Ramaprasad A."/>
            <person name="Xia D."/>
            <person name="Echaide I.E."/>
            <person name="Farber M."/>
            <person name="Gahlot S."/>
            <person name="Gamble J."/>
            <person name="Gupta D."/>
            <person name="Gupta Y."/>
            <person name="Jackson L."/>
            <person name="Malandrin L."/>
            <person name="Malas T.B."/>
            <person name="Moussa E."/>
            <person name="Nair M."/>
            <person name="Reid A.J."/>
            <person name="Sanders M."/>
            <person name="Sharma J."/>
            <person name="Tracey A."/>
            <person name="Quail M.A."/>
            <person name="Weir W."/>
            <person name="Wastling J.M."/>
            <person name="Hall N."/>
            <person name="Willadsen P."/>
            <person name="Lingelbach K."/>
            <person name="Shiels B."/>
            <person name="Tait A."/>
            <person name="Berriman M."/>
            <person name="Allred D.R."/>
            <person name="Pain A."/>
        </authorList>
    </citation>
    <scope>NUCLEOTIDE SEQUENCE</scope>
    <source>
        <strain evidence="1">1802A</strain>
    </source>
</reference>
<dbReference type="EMBL" id="JAHBMH010000025">
    <property type="protein sequence ID" value="KAK1937989.1"/>
    <property type="molecule type" value="Genomic_DNA"/>
</dbReference>